<proteinExistence type="predicted"/>
<dbReference type="SUPFAM" id="SSF143011">
    <property type="entry name" value="RelE-like"/>
    <property type="match status" value="1"/>
</dbReference>
<dbReference type="STRING" id="1798325.A2834_00405"/>
<dbReference type="InterPro" id="IPR035093">
    <property type="entry name" value="RelE/ParE_toxin_dom_sf"/>
</dbReference>
<organism evidence="2 3">
    <name type="scientific">Candidatus Giovannonibacteria bacterium RIFCSPHIGHO2_01_FULL_45_23</name>
    <dbReference type="NCBI Taxonomy" id="1798325"/>
    <lineage>
        <taxon>Bacteria</taxon>
        <taxon>Candidatus Giovannoniibacteriota</taxon>
    </lineage>
</organism>
<accession>A0A1F5VF08</accession>
<protein>
    <recommendedName>
        <fullName evidence="4">Plasmid stabilization protein</fullName>
    </recommendedName>
</protein>
<sequence length="83" mass="9743">MNVALSPQASDFLKKCPINLRKRILNKIKFYASAPDPLEFAEHLTDDSEAPYRYRIGDWRVKFAVENNTITVKRIGRRDKIYE</sequence>
<dbReference type="Gene3D" id="3.30.2310.20">
    <property type="entry name" value="RelE-like"/>
    <property type="match status" value="1"/>
</dbReference>
<evidence type="ECO:0000256" key="1">
    <source>
        <dbReference type="ARBA" id="ARBA00022649"/>
    </source>
</evidence>
<dbReference type="AlphaFoldDB" id="A0A1F5VF08"/>
<keyword evidence="1" id="KW-1277">Toxin-antitoxin system</keyword>
<dbReference type="Proteomes" id="UP000179251">
    <property type="component" value="Unassembled WGS sequence"/>
</dbReference>
<reference evidence="2 3" key="1">
    <citation type="journal article" date="2016" name="Nat. Commun.">
        <title>Thousands of microbial genomes shed light on interconnected biogeochemical processes in an aquifer system.</title>
        <authorList>
            <person name="Anantharaman K."/>
            <person name="Brown C.T."/>
            <person name="Hug L.A."/>
            <person name="Sharon I."/>
            <person name="Castelle C.J."/>
            <person name="Probst A.J."/>
            <person name="Thomas B.C."/>
            <person name="Singh A."/>
            <person name="Wilkins M.J."/>
            <person name="Karaoz U."/>
            <person name="Brodie E.L."/>
            <person name="Williams K.H."/>
            <person name="Hubbard S.S."/>
            <person name="Banfield J.F."/>
        </authorList>
    </citation>
    <scope>NUCLEOTIDE SEQUENCE [LARGE SCALE GENOMIC DNA]</scope>
</reference>
<gene>
    <name evidence="2" type="ORF">A2834_00405</name>
</gene>
<comment type="caution">
    <text evidence="2">The sequence shown here is derived from an EMBL/GenBank/DDBJ whole genome shotgun (WGS) entry which is preliminary data.</text>
</comment>
<dbReference type="Pfam" id="PF05016">
    <property type="entry name" value="ParE_toxin"/>
    <property type="match status" value="1"/>
</dbReference>
<evidence type="ECO:0008006" key="4">
    <source>
        <dbReference type="Google" id="ProtNLM"/>
    </source>
</evidence>
<dbReference type="EMBL" id="MFHD01000024">
    <property type="protein sequence ID" value="OGF61930.1"/>
    <property type="molecule type" value="Genomic_DNA"/>
</dbReference>
<evidence type="ECO:0000313" key="2">
    <source>
        <dbReference type="EMBL" id="OGF61930.1"/>
    </source>
</evidence>
<dbReference type="InterPro" id="IPR007712">
    <property type="entry name" value="RelE/ParE_toxin"/>
</dbReference>
<name>A0A1F5VF08_9BACT</name>
<evidence type="ECO:0000313" key="3">
    <source>
        <dbReference type="Proteomes" id="UP000179251"/>
    </source>
</evidence>